<dbReference type="Proteomes" id="UP000636479">
    <property type="component" value="Unassembled WGS sequence"/>
</dbReference>
<dbReference type="EMBL" id="JACAZF010000004">
    <property type="protein sequence ID" value="KAF7306950.1"/>
    <property type="molecule type" value="Genomic_DNA"/>
</dbReference>
<feature type="region of interest" description="Disordered" evidence="1">
    <location>
        <begin position="139"/>
        <end position="163"/>
    </location>
</feature>
<dbReference type="RefSeq" id="XP_037221969.1">
    <property type="nucleotide sequence ID" value="XM_037361677.1"/>
</dbReference>
<proteinExistence type="predicted"/>
<evidence type="ECO:0000313" key="3">
    <source>
        <dbReference type="Proteomes" id="UP000636479"/>
    </source>
</evidence>
<name>A0A8H6SVH8_9AGAR</name>
<dbReference type="OrthoDB" id="2270193at2759"/>
<reference evidence="2" key="1">
    <citation type="submission" date="2020-05" db="EMBL/GenBank/DDBJ databases">
        <title>Mycena genomes resolve the evolution of fungal bioluminescence.</title>
        <authorList>
            <person name="Tsai I.J."/>
        </authorList>
    </citation>
    <scope>NUCLEOTIDE SEQUENCE</scope>
    <source>
        <strain evidence="2">171206Taipei</strain>
    </source>
</reference>
<accession>A0A8H6SVH8</accession>
<organism evidence="2 3">
    <name type="scientific">Mycena indigotica</name>
    <dbReference type="NCBI Taxonomy" id="2126181"/>
    <lineage>
        <taxon>Eukaryota</taxon>
        <taxon>Fungi</taxon>
        <taxon>Dikarya</taxon>
        <taxon>Basidiomycota</taxon>
        <taxon>Agaricomycotina</taxon>
        <taxon>Agaricomycetes</taxon>
        <taxon>Agaricomycetidae</taxon>
        <taxon>Agaricales</taxon>
        <taxon>Marasmiineae</taxon>
        <taxon>Mycenaceae</taxon>
        <taxon>Mycena</taxon>
    </lineage>
</organism>
<dbReference type="GeneID" id="59344193"/>
<sequence length="277" mass="31315">MASPLEPSTVAILLHYIIPSIQTIPPHLLAKALAFRHSCLDLTAQDGPPYLAWPSDDDKRVAEALIALQSTRLDNRCSFNIRYTADDAQLAHVEVSPTLRLVFRHEGDWKFNNVALMPFPGGAFDSPVELRVLEETEDTPDSYWDSYGEEAEERRETFQEEQGESDYWAQYDRYGGTADSLIPSPAPEKEVPIAFSYAEMHPATDPITESLSDRLEIVLAGRVDEEDSATVVSSENDGLKETIRGVWRLWRASRTSTPVELDQELFRRVIDEIFVEE</sequence>
<comment type="caution">
    <text evidence="2">The sequence shown here is derived from an EMBL/GenBank/DDBJ whole genome shotgun (WGS) entry which is preliminary data.</text>
</comment>
<evidence type="ECO:0000313" key="2">
    <source>
        <dbReference type="EMBL" id="KAF7306950.1"/>
    </source>
</evidence>
<protein>
    <submittedName>
        <fullName evidence="2">Uncharacterized protein</fullName>
    </submittedName>
</protein>
<gene>
    <name evidence="2" type="ORF">MIND_00487800</name>
</gene>
<keyword evidence="3" id="KW-1185">Reference proteome</keyword>
<evidence type="ECO:0000256" key="1">
    <source>
        <dbReference type="SAM" id="MobiDB-lite"/>
    </source>
</evidence>
<dbReference type="AlphaFoldDB" id="A0A8H6SVH8"/>